<dbReference type="RefSeq" id="WP_304987532.1">
    <property type="nucleotide sequence ID" value="NZ_BAAACR010000017.1"/>
</dbReference>
<organism evidence="2 3">
    <name type="scientific">Selenomonas dianae</name>
    <dbReference type="NCBI Taxonomy" id="135079"/>
    <lineage>
        <taxon>Bacteria</taxon>
        <taxon>Bacillati</taxon>
        <taxon>Bacillota</taxon>
        <taxon>Negativicutes</taxon>
        <taxon>Selenomonadales</taxon>
        <taxon>Selenomonadaceae</taxon>
        <taxon>Selenomonas</taxon>
    </lineage>
</organism>
<evidence type="ECO:0000313" key="3">
    <source>
        <dbReference type="Proteomes" id="UP001500399"/>
    </source>
</evidence>
<evidence type="ECO:0000256" key="1">
    <source>
        <dbReference type="SAM" id="SignalP"/>
    </source>
</evidence>
<feature type="signal peptide" evidence="1">
    <location>
        <begin position="1"/>
        <end position="21"/>
    </location>
</feature>
<feature type="chain" id="PRO_5046138057" evidence="1">
    <location>
        <begin position="22"/>
        <end position="180"/>
    </location>
</feature>
<reference evidence="2 3" key="1">
    <citation type="journal article" date="2019" name="Int. J. Syst. Evol. Microbiol.">
        <title>The Global Catalogue of Microorganisms (GCM) 10K type strain sequencing project: providing services to taxonomists for standard genome sequencing and annotation.</title>
        <authorList>
            <consortium name="The Broad Institute Genomics Platform"/>
            <consortium name="The Broad Institute Genome Sequencing Center for Infectious Disease"/>
            <person name="Wu L."/>
            <person name="Ma J."/>
        </authorList>
    </citation>
    <scope>NUCLEOTIDE SEQUENCE [LARGE SCALE GENOMIC DNA]</scope>
    <source>
        <strain evidence="2 3">JCM 8542</strain>
    </source>
</reference>
<evidence type="ECO:0000313" key="2">
    <source>
        <dbReference type="EMBL" id="GAA0217935.1"/>
    </source>
</evidence>
<keyword evidence="1" id="KW-0732">Signal</keyword>
<protein>
    <submittedName>
        <fullName evidence="2">Uncharacterized protein</fullName>
    </submittedName>
</protein>
<dbReference type="EMBL" id="BAAACR010000017">
    <property type="protein sequence ID" value="GAA0217935.1"/>
    <property type="molecule type" value="Genomic_DNA"/>
</dbReference>
<proteinExistence type="predicted"/>
<comment type="caution">
    <text evidence="2">The sequence shown here is derived from an EMBL/GenBank/DDBJ whole genome shotgun (WGS) entry which is preliminary data.</text>
</comment>
<dbReference type="Proteomes" id="UP001500399">
    <property type="component" value="Unassembled WGS sequence"/>
</dbReference>
<gene>
    <name evidence="2" type="ORF">GCM10008919_21320</name>
</gene>
<keyword evidence="3" id="KW-1185">Reference proteome</keyword>
<accession>A0ABN0TBY9</accession>
<sequence length="180" mass="19626">MKKFRYALLLCILLIPARLCAAAGLTDEDMALGGIHLGATRAEVEAVYGEGNHYADGVEVWNGADVGIHAMDYGSSLHVTYRSSDMGWHVISVHLGVDDVNAYLSTPSEEAQRFTTPRGIHLESTAEDLAAAYGYLPKPKCSHNAPPVCSYCYDGETAQLAFYICAEHSPGIRAIWLHRK</sequence>
<name>A0ABN0TBY9_9FIRM</name>